<dbReference type="InterPro" id="IPR007372">
    <property type="entry name" value="Lipid/polyisoprenoid-bd_YceI"/>
</dbReference>
<reference evidence="3" key="1">
    <citation type="journal article" date="2014" name="Int. J. Syst. Evol. Microbiol.">
        <title>Complete genome of a new Firmicutes species belonging to the dominant human colonic microbiota ('Ruminococcus bicirculans') reveals two chromosomes and a selective capacity to utilize plant glucans.</title>
        <authorList>
            <consortium name="NISC Comparative Sequencing Program"/>
            <person name="Wegmann U."/>
            <person name="Louis P."/>
            <person name="Goesmann A."/>
            <person name="Henrissat B."/>
            <person name="Duncan S.H."/>
            <person name="Flint H.J."/>
        </authorList>
    </citation>
    <scope>NUCLEOTIDE SEQUENCE</scope>
    <source>
        <strain evidence="3">CCM 8490</strain>
    </source>
</reference>
<organism evidence="4 5">
    <name type="scientific">Epilithonimonas arachidiradicis</name>
    <dbReference type="NCBI Taxonomy" id="1617282"/>
    <lineage>
        <taxon>Bacteria</taxon>
        <taxon>Pseudomonadati</taxon>
        <taxon>Bacteroidota</taxon>
        <taxon>Flavobacteriia</taxon>
        <taxon>Flavobacteriales</taxon>
        <taxon>Weeksellaceae</taxon>
        <taxon>Chryseobacterium group</taxon>
        <taxon>Epilithonimonas</taxon>
    </lineage>
</organism>
<dbReference type="SUPFAM" id="SSF101874">
    <property type="entry name" value="YceI-like"/>
    <property type="match status" value="1"/>
</dbReference>
<accession>A0A420CPT8</accession>
<evidence type="ECO:0000313" key="3">
    <source>
        <dbReference type="EMBL" id="GGG63789.1"/>
    </source>
</evidence>
<reference evidence="4 5" key="2">
    <citation type="submission" date="2018-09" db="EMBL/GenBank/DDBJ databases">
        <title>Genomic Encyclopedia of Archaeal and Bacterial Type Strains, Phase II (KMG-II): from individual species to whole genera.</title>
        <authorList>
            <person name="Goeker M."/>
        </authorList>
    </citation>
    <scope>NUCLEOTIDE SEQUENCE [LARGE SCALE GENOMIC DNA]</scope>
    <source>
        <strain evidence="4 5">DSM 27620</strain>
    </source>
</reference>
<name>A0A420CPT8_9FLAO</name>
<dbReference type="Pfam" id="PF04264">
    <property type="entry name" value="YceI"/>
    <property type="match status" value="1"/>
</dbReference>
<dbReference type="EMBL" id="RAQH01000009">
    <property type="protein sequence ID" value="RKE80433.1"/>
    <property type="molecule type" value="Genomic_DNA"/>
</dbReference>
<evidence type="ECO:0000313" key="6">
    <source>
        <dbReference type="Proteomes" id="UP000658202"/>
    </source>
</evidence>
<dbReference type="InterPro" id="IPR036761">
    <property type="entry name" value="TTHA0802/YceI-like_sf"/>
</dbReference>
<protein>
    <submittedName>
        <fullName evidence="4">YceI-like domain-containing protein</fullName>
    </submittedName>
</protein>
<dbReference type="SMART" id="SM00867">
    <property type="entry name" value="YceI"/>
    <property type="match status" value="1"/>
</dbReference>
<dbReference type="PANTHER" id="PTHR34406:SF1">
    <property type="entry name" value="PROTEIN YCEI"/>
    <property type="match status" value="1"/>
</dbReference>
<dbReference type="Gene3D" id="2.40.128.110">
    <property type="entry name" value="Lipid/polyisoprenoid-binding, YceI-like"/>
    <property type="match status" value="1"/>
</dbReference>
<feature type="chain" id="PRO_5019442626" evidence="1">
    <location>
        <begin position="26"/>
        <end position="181"/>
    </location>
</feature>
<sequence length="181" mass="19408">MKTMKNLIKMTLAAATLCFVQLSNAQKLSLQSSNIKIEGTSTLHDWTMTSTQATLSGNASGNTINDVRFVMKTTSLKSKESAMDKNAYKSLETSKYPDITFTTASLPASGTATVSGNLTITDVTKNIKFPVTVTKNGNSYIIKGSTKLKMSAFGIKPPSFMMGTIKTGDEITININISATN</sequence>
<reference evidence="6" key="3">
    <citation type="journal article" date="2019" name="Int. J. Syst. Evol. Microbiol.">
        <title>The Global Catalogue of Microorganisms (GCM) 10K type strain sequencing project: providing services to taxonomists for standard genome sequencing and annotation.</title>
        <authorList>
            <consortium name="The Broad Institute Genomics Platform"/>
            <consortium name="The Broad Institute Genome Sequencing Center for Infectious Disease"/>
            <person name="Wu L."/>
            <person name="Ma J."/>
        </authorList>
    </citation>
    <scope>NUCLEOTIDE SEQUENCE [LARGE SCALE GENOMIC DNA]</scope>
    <source>
        <strain evidence="6">CCM 8490</strain>
    </source>
</reference>
<feature type="signal peptide" evidence="1">
    <location>
        <begin position="1"/>
        <end position="25"/>
    </location>
</feature>
<evidence type="ECO:0000256" key="1">
    <source>
        <dbReference type="SAM" id="SignalP"/>
    </source>
</evidence>
<feature type="domain" description="Lipid/polyisoprenoid-binding YceI-like" evidence="2">
    <location>
        <begin position="27"/>
        <end position="180"/>
    </location>
</feature>
<dbReference type="OrthoDB" id="9794147at2"/>
<evidence type="ECO:0000313" key="5">
    <source>
        <dbReference type="Proteomes" id="UP000285906"/>
    </source>
</evidence>
<dbReference type="EMBL" id="BMCW01000007">
    <property type="protein sequence ID" value="GGG63789.1"/>
    <property type="molecule type" value="Genomic_DNA"/>
</dbReference>
<dbReference type="PANTHER" id="PTHR34406">
    <property type="entry name" value="PROTEIN YCEI"/>
    <property type="match status" value="1"/>
</dbReference>
<dbReference type="AlphaFoldDB" id="A0A420CPT8"/>
<dbReference type="Proteomes" id="UP000658202">
    <property type="component" value="Unassembled WGS sequence"/>
</dbReference>
<dbReference type="Proteomes" id="UP000285906">
    <property type="component" value="Unassembled WGS sequence"/>
</dbReference>
<keyword evidence="6" id="KW-1185">Reference proteome</keyword>
<comment type="caution">
    <text evidence="4">The sequence shown here is derived from an EMBL/GenBank/DDBJ whole genome shotgun (WGS) entry which is preliminary data.</text>
</comment>
<gene>
    <name evidence="4" type="ORF">BXY58_2958</name>
    <name evidence="3" type="ORF">GCM10007332_27510</name>
</gene>
<reference evidence="3" key="4">
    <citation type="submission" date="2024-05" db="EMBL/GenBank/DDBJ databases">
        <authorList>
            <person name="Sun Q."/>
            <person name="Sedlacek I."/>
        </authorList>
    </citation>
    <scope>NUCLEOTIDE SEQUENCE</scope>
    <source>
        <strain evidence="3">CCM 8490</strain>
    </source>
</reference>
<evidence type="ECO:0000259" key="2">
    <source>
        <dbReference type="SMART" id="SM00867"/>
    </source>
</evidence>
<evidence type="ECO:0000313" key="4">
    <source>
        <dbReference type="EMBL" id="RKE80433.1"/>
    </source>
</evidence>
<proteinExistence type="predicted"/>
<keyword evidence="1" id="KW-0732">Signal</keyword>